<evidence type="ECO:0000313" key="1">
    <source>
        <dbReference type="EMBL" id="QJA54258.1"/>
    </source>
</evidence>
<dbReference type="AlphaFoldDB" id="A0A6H2A3A8"/>
<sequence>MEYKCWGSVGRDVYIYLEADNPQEAADKALAAFNRGDDGIHYDAEHVDEDFSIQEKTDGEYSDEVIYTANPEG</sequence>
<name>A0A6H2A3A8_9ZZZZ</name>
<protein>
    <submittedName>
        <fullName evidence="1">Uncharacterized protein</fullName>
    </submittedName>
</protein>
<accession>A0A6H2A3A8</accession>
<organism evidence="1">
    <name type="scientific">viral metagenome</name>
    <dbReference type="NCBI Taxonomy" id="1070528"/>
    <lineage>
        <taxon>unclassified sequences</taxon>
        <taxon>metagenomes</taxon>
        <taxon>organismal metagenomes</taxon>
    </lineage>
</organism>
<reference evidence="1" key="1">
    <citation type="submission" date="2020-03" db="EMBL/GenBank/DDBJ databases">
        <title>The deep terrestrial virosphere.</title>
        <authorList>
            <person name="Holmfeldt K."/>
            <person name="Nilsson E."/>
            <person name="Simone D."/>
            <person name="Lopez-Fernandez M."/>
            <person name="Wu X."/>
            <person name="de Brujin I."/>
            <person name="Lundin D."/>
            <person name="Andersson A."/>
            <person name="Bertilsson S."/>
            <person name="Dopson M."/>
        </authorList>
    </citation>
    <scope>NUCLEOTIDE SEQUENCE</scope>
    <source>
        <strain evidence="1">TM448A04548</strain>
    </source>
</reference>
<gene>
    <name evidence="1" type="ORF">TM448A04548_0013</name>
</gene>
<dbReference type="EMBL" id="MT144490">
    <property type="protein sequence ID" value="QJA54258.1"/>
    <property type="molecule type" value="Genomic_DNA"/>
</dbReference>
<proteinExistence type="predicted"/>